<evidence type="ECO:0000256" key="2">
    <source>
        <dbReference type="ARBA" id="ARBA00010337"/>
    </source>
</evidence>
<dbReference type="Pfam" id="PF03009">
    <property type="entry name" value="GDPD"/>
    <property type="match status" value="1"/>
</dbReference>
<dbReference type="GO" id="GO:0000278">
    <property type="term" value="P:mitotic cell cycle"/>
    <property type="evidence" value="ECO:0007669"/>
    <property type="project" value="TreeGrafter"/>
</dbReference>
<dbReference type="Gene3D" id="1.20.120.1900">
    <property type="entry name" value="Gamma-tubulin complex, C-terminal domain"/>
    <property type="match status" value="1"/>
</dbReference>
<dbReference type="GO" id="GO:0008081">
    <property type="term" value="F:phosphoric diester hydrolase activity"/>
    <property type="evidence" value="ECO:0007669"/>
    <property type="project" value="InterPro"/>
</dbReference>
<comment type="caution">
    <text evidence="9">The sequence shown here is derived from an EMBL/GenBank/DDBJ whole genome shotgun (WGS) entry which is preliminary data.</text>
</comment>
<evidence type="ECO:0000256" key="6">
    <source>
        <dbReference type="SAM" id="MobiDB-lite"/>
    </source>
</evidence>
<dbReference type="InterPro" id="IPR017946">
    <property type="entry name" value="PLC-like_Pdiesterase_TIM-brl"/>
</dbReference>
<gene>
    <name evidence="9" type="ORF">THRCLA_03094</name>
</gene>
<dbReference type="GO" id="GO:0051321">
    <property type="term" value="P:meiotic cell cycle"/>
    <property type="evidence" value="ECO:0007669"/>
    <property type="project" value="TreeGrafter"/>
</dbReference>
<dbReference type="OrthoDB" id="5860513at2759"/>
<dbReference type="PANTHER" id="PTHR19302">
    <property type="entry name" value="GAMMA TUBULIN COMPLEX PROTEIN"/>
    <property type="match status" value="1"/>
</dbReference>
<accession>A0A1W0A3C8</accession>
<evidence type="ECO:0000313" key="9">
    <source>
        <dbReference type="EMBL" id="OQS04699.1"/>
    </source>
</evidence>
<dbReference type="Gene3D" id="3.20.20.190">
    <property type="entry name" value="Phosphatidylinositol (PI) phosphodiesterase"/>
    <property type="match status" value="1"/>
</dbReference>
<dbReference type="Proteomes" id="UP000243217">
    <property type="component" value="Unassembled WGS sequence"/>
</dbReference>
<evidence type="ECO:0000256" key="4">
    <source>
        <dbReference type="ARBA" id="ARBA00022701"/>
    </source>
</evidence>
<dbReference type="GO" id="GO:0031122">
    <property type="term" value="P:cytoplasmic microtubule organization"/>
    <property type="evidence" value="ECO:0007669"/>
    <property type="project" value="TreeGrafter"/>
</dbReference>
<dbReference type="EMBL" id="JNBS01000570">
    <property type="protein sequence ID" value="OQS04699.1"/>
    <property type="molecule type" value="Genomic_DNA"/>
</dbReference>
<dbReference type="GO" id="GO:0051011">
    <property type="term" value="F:microtubule minus-end binding"/>
    <property type="evidence" value="ECO:0007669"/>
    <property type="project" value="TreeGrafter"/>
</dbReference>
<evidence type="ECO:0000313" key="10">
    <source>
        <dbReference type="Proteomes" id="UP000243217"/>
    </source>
</evidence>
<evidence type="ECO:0000259" key="8">
    <source>
        <dbReference type="PROSITE" id="PS51704"/>
    </source>
</evidence>
<feature type="signal peptide" evidence="7">
    <location>
        <begin position="1"/>
        <end position="17"/>
    </location>
</feature>
<name>A0A1W0A3C8_9STRA</name>
<dbReference type="GO" id="GO:0006629">
    <property type="term" value="P:lipid metabolic process"/>
    <property type="evidence" value="ECO:0007669"/>
    <property type="project" value="InterPro"/>
</dbReference>
<comment type="subcellular location">
    <subcellularLocation>
        <location evidence="1">Cytoplasm</location>
        <location evidence="1">Cytoskeleton</location>
    </subcellularLocation>
</comment>
<dbReference type="Pfam" id="PF17681">
    <property type="entry name" value="GCP_N_terminal"/>
    <property type="match status" value="1"/>
</dbReference>
<dbReference type="STRING" id="74557.A0A1W0A3C8"/>
<dbReference type="GO" id="GO:0051225">
    <property type="term" value="P:spindle assembly"/>
    <property type="evidence" value="ECO:0007669"/>
    <property type="project" value="TreeGrafter"/>
</dbReference>
<dbReference type="SUPFAM" id="SSF51695">
    <property type="entry name" value="PLC-like phosphodiesterases"/>
    <property type="match status" value="1"/>
</dbReference>
<dbReference type="GO" id="GO:0000922">
    <property type="term" value="C:spindle pole"/>
    <property type="evidence" value="ECO:0007669"/>
    <property type="project" value="InterPro"/>
</dbReference>
<evidence type="ECO:0000256" key="7">
    <source>
        <dbReference type="SAM" id="SignalP"/>
    </source>
</evidence>
<feature type="region of interest" description="Disordered" evidence="6">
    <location>
        <begin position="1384"/>
        <end position="1421"/>
    </location>
</feature>
<evidence type="ECO:0000256" key="3">
    <source>
        <dbReference type="ARBA" id="ARBA00022490"/>
    </source>
</evidence>
<keyword evidence="5" id="KW-0206">Cytoskeleton</keyword>
<feature type="domain" description="GP-PDE" evidence="8">
    <location>
        <begin position="54"/>
        <end position="374"/>
    </location>
</feature>
<dbReference type="GO" id="GO:0007020">
    <property type="term" value="P:microtubule nucleation"/>
    <property type="evidence" value="ECO:0007669"/>
    <property type="project" value="InterPro"/>
</dbReference>
<organism evidence="9 10">
    <name type="scientific">Thraustotheca clavata</name>
    <dbReference type="NCBI Taxonomy" id="74557"/>
    <lineage>
        <taxon>Eukaryota</taxon>
        <taxon>Sar</taxon>
        <taxon>Stramenopiles</taxon>
        <taxon>Oomycota</taxon>
        <taxon>Saprolegniomycetes</taxon>
        <taxon>Saprolegniales</taxon>
        <taxon>Achlyaceae</taxon>
        <taxon>Thraustotheca</taxon>
    </lineage>
</organism>
<dbReference type="GO" id="GO:0000930">
    <property type="term" value="C:gamma-tubulin complex"/>
    <property type="evidence" value="ECO:0007669"/>
    <property type="project" value="TreeGrafter"/>
</dbReference>
<evidence type="ECO:0000256" key="1">
    <source>
        <dbReference type="ARBA" id="ARBA00004245"/>
    </source>
</evidence>
<sequence>MNLRLTLGGACLVAISAMEIQVGIRPYFLINDMKDSPLKTKLESCADMKFQRTEYAIGHRGACLMFPEHSKESYIAAARMGAGIIECDVNFTKDLELVCRHDQADLATTTNILVTPLASKCTKPFQPYDPVKGTPATAECRLTDITLAEYKTLKAKMDGFNPNATTPAQFIVGTPSWRTDLYNGPLNGQVMTHKESITLFKQLGVKMTPELKMPVVDMPFNGFTMEMYAQKFINEYHEANVSASQVFAQSVNKTSILYWVKNEPEFGKNAIYLDFADDVKGLPSAALLKQHKVDGINTWAPALWSLLDKKDGKLVPSQTALDAKAAGLDLIAWTLERSGLMAVDHGSWYYQTVNDLMNREGDVVEAVDVLFQQVGIRGLFSDWSAIAPYYANYDSALYVPMPLPPTTTTQVPTPIPLRTSEPQSSTKAKANEAYKAFSKQDQSCEIPEAVLLKEVLYAFQGIDSKYIFFNPAIERFEVARHMGVPLPMRDLIRKLTEVGWLYSRLSSFIERHSDVQANGIVCQSFCHALKVELTDFYRLVAVLTAQVDADADNKPASNTPPQLTLRRLYVWTQDPLDRLRVMACLVDSVDGLKGGALATGIHMYMEHGDPFVKGLIQTILNQVAAPILSMIQKWTLEGTLDDVYSEFFVACDAGVPDEQLWSQKYHIEYKMLPHFISKELAHTIFIIGKSINFIRTCCGDTEWVLETELQNDTLTFDHWMEFQAWIDRAASKTNAYVTKLLLEKYQLLDHCRALKQYLLLGQGDFIQHLMDLLSSELSKRGSQLYRHNLMNVLETALNASNAKYDSPDILSRLDIKLHQAAAGDEGWDVFALHYKLQSPLNTVIQESTMSEYLRMFSFLFRVKRVEYSLSSCWTRDMNTADRIKKYLPESRPIIHQCNLIRSEMIHFTTNLHNYMMFEVLETSWHTLIKSIRSATDLDELIESHNAYLYTIKKNAFLMDESRPMLLQLKLIFDTIITFCKLLDSLYATASRDAQVLEQREKNRQGDWGMSVHDPIPSSVFNPASSFVIQMNTIANDYSVHLLALLDILKSQSIGSENLPFLTFRLDFNEYYARKRVATEVDWKMYQVYRPVSAKTRKYVLIHHSIMTQSPGYGGNSWGEDLRLYKSKKAVVPWRTEEQKPVKHVTRYEKSRAEREYDLVQAEYRDVQRLMNAKIKQSRYIQKHNLINHYCAEKDPPIDTHIPPNTRVNYNIVNNELLETPPALCSHDDYKGKKMLDSKHISRPFSVISNKYHTHHDVRSQTEAQATKNLAIMKFNQTHDFNPLLGQYYDNDKEENFLKVRDAKAKVHGVGRDDKLPYGEQYSAGRLYNIINQQILRPEKYEKVNNVVNRRLNCMKSTKVNKAIQIRAFEEEDCALERRLNRSTHERNNQTYVHGFDPVTNQPFDGRQRKPKVPLRTQPKTKAWTRIQGPSSNQIIENVLPSVPR</sequence>
<evidence type="ECO:0000256" key="5">
    <source>
        <dbReference type="ARBA" id="ARBA00023212"/>
    </source>
</evidence>
<dbReference type="InterPro" id="IPR030395">
    <property type="entry name" value="GP_PDE_dom"/>
</dbReference>
<dbReference type="InterPro" id="IPR007259">
    <property type="entry name" value="GCP"/>
</dbReference>
<dbReference type="PANTHER" id="PTHR19302:SF14">
    <property type="entry name" value="GAMMA-TUBULIN COMPLEX COMPONENT 3"/>
    <property type="match status" value="1"/>
</dbReference>
<keyword evidence="10" id="KW-1185">Reference proteome</keyword>
<protein>
    <submittedName>
        <fullName evidence="9">Gamma-tubulin complex component</fullName>
    </submittedName>
</protein>
<dbReference type="InterPro" id="IPR040457">
    <property type="entry name" value="GCP_C"/>
</dbReference>
<dbReference type="InterPro" id="IPR041470">
    <property type="entry name" value="GCP_N"/>
</dbReference>
<dbReference type="GO" id="GO:0005874">
    <property type="term" value="C:microtubule"/>
    <property type="evidence" value="ECO:0007669"/>
    <property type="project" value="UniProtKB-KW"/>
</dbReference>
<comment type="similarity">
    <text evidence="2">Belongs to the TUBGCP family.</text>
</comment>
<dbReference type="PROSITE" id="PS51704">
    <property type="entry name" value="GP_PDE"/>
    <property type="match status" value="1"/>
</dbReference>
<dbReference type="InterPro" id="IPR042241">
    <property type="entry name" value="GCP_C_sf"/>
</dbReference>
<keyword evidence="4" id="KW-0493">Microtubule</keyword>
<dbReference type="Pfam" id="PF04130">
    <property type="entry name" value="GCP_C_terminal"/>
    <property type="match status" value="1"/>
</dbReference>
<dbReference type="GO" id="GO:0043015">
    <property type="term" value="F:gamma-tubulin binding"/>
    <property type="evidence" value="ECO:0007669"/>
    <property type="project" value="InterPro"/>
</dbReference>
<feature type="chain" id="PRO_5012574059" evidence="7">
    <location>
        <begin position="18"/>
        <end position="1444"/>
    </location>
</feature>
<proteinExistence type="inferred from homology"/>
<reference evidence="9 10" key="1">
    <citation type="journal article" date="2014" name="Genome Biol. Evol.">
        <title>The secreted proteins of Achlya hypogyna and Thraustotheca clavata identify the ancestral oomycete secretome and reveal gene acquisitions by horizontal gene transfer.</title>
        <authorList>
            <person name="Misner I."/>
            <person name="Blouin N."/>
            <person name="Leonard G."/>
            <person name="Richards T.A."/>
            <person name="Lane C.E."/>
        </authorList>
    </citation>
    <scope>NUCLEOTIDE SEQUENCE [LARGE SCALE GENOMIC DNA]</scope>
    <source>
        <strain evidence="9 10">ATCC 34112</strain>
    </source>
</reference>
<keyword evidence="7" id="KW-0732">Signal</keyword>
<keyword evidence="3" id="KW-0963">Cytoplasm</keyword>